<evidence type="ECO:0000313" key="4">
    <source>
        <dbReference type="EMBL" id="OGG66343.1"/>
    </source>
</evidence>
<sequence length="141" mass="15759">MVDIVRLTEADTKTSEQIHTLIRQLDGQKSCTPEHLQKLVESPTAELWVAREGTEIVGMATLTLATRISGLSARMDDVVVDESQRGKGVGRSLCEKIIERARARGARSLHLTSRPSREAANKLYQKLGFKLHETNSYQMKL</sequence>
<dbReference type="STRING" id="1798497.A3D71_00175"/>
<dbReference type="EMBL" id="MFLK01000011">
    <property type="protein sequence ID" value="OGG66343.1"/>
    <property type="molecule type" value="Genomic_DNA"/>
</dbReference>
<keyword evidence="2" id="KW-0012">Acyltransferase</keyword>
<proteinExistence type="predicted"/>
<dbReference type="InterPro" id="IPR016181">
    <property type="entry name" value="Acyl_CoA_acyltransferase"/>
</dbReference>
<dbReference type="PANTHER" id="PTHR43877">
    <property type="entry name" value="AMINOALKYLPHOSPHONATE N-ACETYLTRANSFERASE-RELATED-RELATED"/>
    <property type="match status" value="1"/>
</dbReference>
<evidence type="ECO:0000259" key="3">
    <source>
        <dbReference type="PROSITE" id="PS51186"/>
    </source>
</evidence>
<evidence type="ECO:0000256" key="1">
    <source>
        <dbReference type="ARBA" id="ARBA00022679"/>
    </source>
</evidence>
<evidence type="ECO:0000256" key="2">
    <source>
        <dbReference type="ARBA" id="ARBA00023315"/>
    </source>
</evidence>
<keyword evidence="1" id="KW-0808">Transferase</keyword>
<comment type="caution">
    <text evidence="4">The sequence shown here is derived from an EMBL/GenBank/DDBJ whole genome shotgun (WGS) entry which is preliminary data.</text>
</comment>
<reference evidence="4 5" key="1">
    <citation type="journal article" date="2016" name="Nat. Commun.">
        <title>Thousands of microbial genomes shed light on interconnected biogeochemical processes in an aquifer system.</title>
        <authorList>
            <person name="Anantharaman K."/>
            <person name="Brown C.T."/>
            <person name="Hug L.A."/>
            <person name="Sharon I."/>
            <person name="Castelle C.J."/>
            <person name="Probst A.J."/>
            <person name="Thomas B.C."/>
            <person name="Singh A."/>
            <person name="Wilkins M.J."/>
            <person name="Karaoz U."/>
            <person name="Brodie E.L."/>
            <person name="Williams K.H."/>
            <person name="Hubbard S.S."/>
            <person name="Banfield J.F."/>
        </authorList>
    </citation>
    <scope>NUCLEOTIDE SEQUENCE [LARGE SCALE GENOMIC DNA]</scope>
</reference>
<dbReference type="SUPFAM" id="SSF55729">
    <property type="entry name" value="Acyl-CoA N-acyltransferases (Nat)"/>
    <property type="match status" value="1"/>
</dbReference>
<dbReference type="AlphaFoldDB" id="A0A1F6DY42"/>
<dbReference type="CDD" id="cd04301">
    <property type="entry name" value="NAT_SF"/>
    <property type="match status" value="1"/>
</dbReference>
<dbReference type="Pfam" id="PF00583">
    <property type="entry name" value="Acetyltransf_1"/>
    <property type="match status" value="1"/>
</dbReference>
<name>A0A1F6DY42_9BACT</name>
<dbReference type="GO" id="GO:0016747">
    <property type="term" value="F:acyltransferase activity, transferring groups other than amino-acyl groups"/>
    <property type="evidence" value="ECO:0007669"/>
    <property type="project" value="InterPro"/>
</dbReference>
<gene>
    <name evidence="4" type="ORF">A3D71_00175</name>
</gene>
<feature type="domain" description="N-acetyltransferase" evidence="3">
    <location>
        <begin position="2"/>
        <end position="141"/>
    </location>
</feature>
<dbReference type="PROSITE" id="PS51186">
    <property type="entry name" value="GNAT"/>
    <property type="match status" value="1"/>
</dbReference>
<dbReference type="InterPro" id="IPR050832">
    <property type="entry name" value="Bact_Acetyltransf"/>
</dbReference>
<accession>A0A1F6DY42</accession>
<evidence type="ECO:0000313" key="5">
    <source>
        <dbReference type="Proteomes" id="UP000177652"/>
    </source>
</evidence>
<dbReference type="Proteomes" id="UP000177652">
    <property type="component" value="Unassembled WGS sequence"/>
</dbReference>
<protein>
    <recommendedName>
        <fullName evidence="3">N-acetyltransferase domain-containing protein</fullName>
    </recommendedName>
</protein>
<organism evidence="4 5">
    <name type="scientific">Candidatus Kaiserbacteria bacterium RIFCSPHIGHO2_02_FULL_55_20</name>
    <dbReference type="NCBI Taxonomy" id="1798497"/>
    <lineage>
        <taxon>Bacteria</taxon>
        <taxon>Candidatus Kaiseribacteriota</taxon>
    </lineage>
</organism>
<dbReference type="InterPro" id="IPR000182">
    <property type="entry name" value="GNAT_dom"/>
</dbReference>
<dbReference type="Gene3D" id="3.40.630.30">
    <property type="match status" value="1"/>
</dbReference>